<evidence type="ECO:0000256" key="12">
    <source>
        <dbReference type="ARBA" id="ARBA00070009"/>
    </source>
</evidence>
<evidence type="ECO:0000256" key="8">
    <source>
        <dbReference type="ARBA" id="ARBA00023187"/>
    </source>
</evidence>
<dbReference type="EMBL" id="CP017554">
    <property type="protein sequence ID" value="AOW01445.1"/>
    <property type="molecule type" value="Genomic_DNA"/>
</dbReference>
<evidence type="ECO:0000313" key="14">
    <source>
        <dbReference type="EMBL" id="AOW01445.1"/>
    </source>
</evidence>
<dbReference type="GO" id="GO:0000386">
    <property type="term" value="F:second spliceosomal transesterification activity"/>
    <property type="evidence" value="ECO:0007669"/>
    <property type="project" value="EnsemblFungi"/>
</dbReference>
<keyword evidence="3" id="KW-0507">mRNA processing</keyword>
<dbReference type="SMART" id="SM00847">
    <property type="entry name" value="HA2"/>
    <property type="match status" value="1"/>
</dbReference>
<dbReference type="PROSITE" id="PS00690">
    <property type="entry name" value="DEAH_ATP_HELICASE"/>
    <property type="match status" value="1"/>
</dbReference>
<dbReference type="GO" id="GO:0000350">
    <property type="term" value="P:generation of catalytic spliceosome for second transesterification step"/>
    <property type="evidence" value="ECO:0007669"/>
    <property type="project" value="EnsemblFungi"/>
</dbReference>
<keyword evidence="8" id="KW-0508">mRNA splicing</keyword>
<dbReference type="Proteomes" id="UP000182444">
    <property type="component" value="Chromosome 1B"/>
</dbReference>
<dbReference type="SMART" id="SM00487">
    <property type="entry name" value="DEXDc"/>
    <property type="match status" value="1"/>
</dbReference>
<dbReference type="FunFam" id="3.40.50.300:FF:000007">
    <property type="entry name" value="Pre-mRNA-splicing factor ATP-dependent RNA helicase"/>
    <property type="match status" value="1"/>
</dbReference>
<name>A0A1D8N738_YARLL</name>
<evidence type="ECO:0000256" key="7">
    <source>
        <dbReference type="ARBA" id="ARBA00022840"/>
    </source>
</evidence>
<keyword evidence="6" id="KW-0347">Helicase</keyword>
<dbReference type="FunFam" id="3.40.50.300:FF:000615">
    <property type="entry name" value="pre-mRNA-splicing factor ATP-dependent RNA helicase DEAH7"/>
    <property type="match status" value="1"/>
</dbReference>
<keyword evidence="7" id="KW-0067">ATP-binding</keyword>
<dbReference type="GO" id="GO:0040031">
    <property type="term" value="P:snRNA modification"/>
    <property type="evidence" value="ECO:0007669"/>
    <property type="project" value="EnsemblFungi"/>
</dbReference>
<evidence type="ECO:0000256" key="6">
    <source>
        <dbReference type="ARBA" id="ARBA00022806"/>
    </source>
</evidence>
<dbReference type="CDD" id="cd18791">
    <property type="entry name" value="SF2_C_RHA"/>
    <property type="match status" value="1"/>
</dbReference>
<evidence type="ECO:0000256" key="10">
    <source>
        <dbReference type="ARBA" id="ARBA00038040"/>
    </source>
</evidence>
<comment type="catalytic activity">
    <reaction evidence="11">
        <text>ATP + H2O = ADP + phosphate + H(+)</text>
        <dbReference type="Rhea" id="RHEA:13065"/>
        <dbReference type="ChEBI" id="CHEBI:15377"/>
        <dbReference type="ChEBI" id="CHEBI:15378"/>
        <dbReference type="ChEBI" id="CHEBI:30616"/>
        <dbReference type="ChEBI" id="CHEBI:43474"/>
        <dbReference type="ChEBI" id="CHEBI:456216"/>
        <dbReference type="EC" id="3.6.4.13"/>
    </reaction>
</comment>
<dbReference type="PANTHER" id="PTHR18934">
    <property type="entry name" value="ATP-DEPENDENT RNA HELICASE"/>
    <property type="match status" value="1"/>
</dbReference>
<dbReference type="Pfam" id="PF00270">
    <property type="entry name" value="DEAD"/>
    <property type="match status" value="1"/>
</dbReference>
<dbReference type="InterPro" id="IPR014001">
    <property type="entry name" value="Helicase_ATP-bd"/>
</dbReference>
<dbReference type="KEGG" id="yli:2906946"/>
<dbReference type="Pfam" id="PF21010">
    <property type="entry name" value="HA2_C"/>
    <property type="match status" value="1"/>
</dbReference>
<feature type="region of interest" description="Disordered" evidence="13">
    <location>
        <begin position="148"/>
        <end position="207"/>
    </location>
</feature>
<evidence type="ECO:0000256" key="2">
    <source>
        <dbReference type="ARBA" id="ARBA00012552"/>
    </source>
</evidence>
<dbReference type="GO" id="GO:0005524">
    <property type="term" value="F:ATP binding"/>
    <property type="evidence" value="ECO:0007669"/>
    <property type="project" value="UniProtKB-KW"/>
</dbReference>
<dbReference type="Gene3D" id="3.40.50.300">
    <property type="entry name" value="P-loop containing nucleotide triphosphate hydrolases"/>
    <property type="match status" value="2"/>
</dbReference>
<evidence type="ECO:0000256" key="3">
    <source>
        <dbReference type="ARBA" id="ARBA00022664"/>
    </source>
</evidence>
<feature type="region of interest" description="Disordered" evidence="13">
    <location>
        <begin position="97"/>
        <end position="136"/>
    </location>
</feature>
<dbReference type="Gene3D" id="1.20.120.1080">
    <property type="match status" value="1"/>
</dbReference>
<gene>
    <name evidence="14" type="ORF">YALI1_B12195g</name>
</gene>
<dbReference type="InterPro" id="IPR002464">
    <property type="entry name" value="DNA/RNA_helicase_DEAH_CS"/>
</dbReference>
<proteinExistence type="inferred from homology"/>
<evidence type="ECO:0000256" key="9">
    <source>
        <dbReference type="ARBA" id="ARBA00023242"/>
    </source>
</evidence>
<dbReference type="EC" id="3.6.4.13" evidence="2"/>
<evidence type="ECO:0000256" key="5">
    <source>
        <dbReference type="ARBA" id="ARBA00022801"/>
    </source>
</evidence>
<keyword evidence="4" id="KW-0547">Nucleotide-binding</keyword>
<evidence type="ECO:0000256" key="4">
    <source>
        <dbReference type="ARBA" id="ARBA00022741"/>
    </source>
</evidence>
<comment type="similarity">
    <text evidence="10">Belongs to the DEAD box helicase family. DEAH subfamily. PRP16 sub-subfamily.</text>
</comment>
<evidence type="ECO:0000256" key="13">
    <source>
        <dbReference type="SAM" id="MobiDB-lite"/>
    </source>
</evidence>
<comment type="subcellular location">
    <subcellularLocation>
        <location evidence="1">Nucleus</location>
    </subcellularLocation>
</comment>
<dbReference type="Pfam" id="PF04408">
    <property type="entry name" value="WHD_HA2"/>
    <property type="match status" value="1"/>
</dbReference>
<dbReference type="InterPro" id="IPR027417">
    <property type="entry name" value="P-loop_NTPase"/>
</dbReference>
<dbReference type="OMA" id="IFHARAP"/>
<dbReference type="InterPro" id="IPR007502">
    <property type="entry name" value="Helicase-assoc_dom"/>
</dbReference>
<keyword evidence="5" id="KW-0378">Hydrolase</keyword>
<evidence type="ECO:0000256" key="11">
    <source>
        <dbReference type="ARBA" id="ARBA00047984"/>
    </source>
</evidence>
<dbReference type="PROSITE" id="PS51192">
    <property type="entry name" value="HELICASE_ATP_BIND_1"/>
    <property type="match status" value="1"/>
</dbReference>
<feature type="compositionally biased region" description="Basic and acidic residues" evidence="13">
    <location>
        <begin position="169"/>
        <end position="203"/>
    </location>
</feature>
<dbReference type="SUPFAM" id="SSF52540">
    <property type="entry name" value="P-loop containing nucleoside triphosphate hydrolases"/>
    <property type="match status" value="1"/>
</dbReference>
<dbReference type="eggNOG" id="KOG0924">
    <property type="taxonomic scope" value="Eukaryota"/>
</dbReference>
<dbReference type="GeneID" id="2906946"/>
<dbReference type="GO" id="GO:0000378">
    <property type="term" value="P:RNA exon ligation"/>
    <property type="evidence" value="ECO:0007669"/>
    <property type="project" value="EnsemblFungi"/>
</dbReference>
<dbReference type="VEuPathDB" id="FungiDB:YALI0_B09053g"/>
<reference evidence="14 15" key="1">
    <citation type="journal article" date="2016" name="PLoS ONE">
        <title>Sequence Assembly of Yarrowia lipolytica Strain W29/CLIB89 Shows Transposable Element Diversity.</title>
        <authorList>
            <person name="Magnan C."/>
            <person name="Yu J."/>
            <person name="Chang I."/>
            <person name="Jahn E."/>
            <person name="Kanomata Y."/>
            <person name="Wu J."/>
            <person name="Zeller M."/>
            <person name="Oakes M."/>
            <person name="Baldi P."/>
            <person name="Sandmeyer S."/>
        </authorList>
    </citation>
    <scope>NUCLEOTIDE SEQUENCE [LARGE SCALE GENOMIC DNA]</scope>
    <source>
        <strain evidence="15">CLIB89(W29)</strain>
    </source>
</reference>
<feature type="compositionally biased region" description="Basic and acidic residues" evidence="13">
    <location>
        <begin position="1054"/>
        <end position="1067"/>
    </location>
</feature>
<dbReference type="SMART" id="SM00490">
    <property type="entry name" value="HELICc"/>
    <property type="match status" value="1"/>
</dbReference>
<sequence length="1077" mass="121212">MDTYKSTLSLRLSDELGKSANEKMTNIVFKLAETQSQDAFVSSCSAFGKFRPEFLVKIWSEVEELKKRPTSIPVPSAAPVTAPQPVKRARIELEVEEDEKLGSTKSKKISSAAQKKLDEIRARRRQKGDKEVFKRSRLEDGNDEVVVEREKRVDTKPEVSQSIYNVDGSLRESDITPKDIKRRDTRGGDSRGAKGDSGRRYQSQEEIELDREWYMNDEMGHQEDDWNDQVALEERTESKLKSVLSRKGNKMRENDLWEQNQMSGGGVMSGEAQQYDAMDEVDNAIHISVNNLIPPFLDGQQVFTRQKDPVSAVRDVQSDLAILAKRGSQLVKDRRQLRERAKQVKDASSTQGTVLGLVDEKKAEETKAEVKKEKLIEVKTEVKEDPEVESKPLTPKEARTLLPAFAVRDPLLQVIQSNQVTIVIGETGSGKTTQLTQYLYEAGYAERGMIGCTQPRRVAAMSVAQRVSQEMEVRVGQEVGYAIRFEDHTSPATKIKYLTDGILLRETLTDPTLDNYSCVIMDEAHERALNTDILLGLFRTILAKRRDLKLIVTSATMNSKRFSDFFGGAPTFTIPGRTYPVSVHHERAPVDDYVAAAVKKVLSIHVSSEVSTGDILVFMTGQEDITVTCEVLEERLQKDLDNPAPLMILPIFSQMPADLQNKIFNKAPPGVRKCIVATNIAETSLTVDGITFVVDAGYSKLKVYSPKTGMDSLQVAPISVAQAVQRSGRAGRTAKGTAYRLYTEHAEREEMYPTAIPEIQRTNLANTLLLLKSVGVTDLMKFAFMDPPPKDTIMASLYELWSLGAVDNLGNITQLGMKMSQFPMDPCLGKILIKSVDYGCSKEMLSVVAMLCVPTVFYRPPERQQEADSAREKFFVPESDHLTLLHVYTQWLHNKKSPVWCAKHFLHAKALEKAHEVREQLEQIMTTNKMHIDSCGTDWDLLRKCICAGFFHQAARVHGLGSYRNLRTLVSTQLHPTSALYGLGYLPAFVVYHELILTSKEYMSCVTSVDPAWLAEFGSCFYVLKDRTGKVDFSRKRAGLERLLEVDSKRQEEKEVKKEVKKEEKKGPGMFRKRKGF</sequence>
<dbReference type="PROSITE" id="PS51194">
    <property type="entry name" value="HELICASE_CTER"/>
    <property type="match status" value="1"/>
</dbReference>
<dbReference type="GO" id="GO:0071007">
    <property type="term" value="C:U2-type catalytic step 2 spliceosome"/>
    <property type="evidence" value="ECO:0007669"/>
    <property type="project" value="EnsemblFungi"/>
</dbReference>
<dbReference type="AlphaFoldDB" id="A0A1D8N738"/>
<dbReference type="Pfam" id="PF07717">
    <property type="entry name" value="OB_NTP_bind"/>
    <property type="match status" value="1"/>
</dbReference>
<dbReference type="GO" id="GO:0016787">
    <property type="term" value="F:hydrolase activity"/>
    <property type="evidence" value="ECO:0007669"/>
    <property type="project" value="UniProtKB-KW"/>
</dbReference>
<evidence type="ECO:0000256" key="1">
    <source>
        <dbReference type="ARBA" id="ARBA00004123"/>
    </source>
</evidence>
<dbReference type="OrthoDB" id="10253254at2759"/>
<dbReference type="FunFam" id="1.20.120.1080:FF:000018">
    <property type="entry name" value="Pre-mRNA-splicing factor ATP-dependent RNA helicase prp16"/>
    <property type="match status" value="1"/>
</dbReference>
<organism evidence="14 15">
    <name type="scientific">Yarrowia lipolytica</name>
    <name type="common">Candida lipolytica</name>
    <dbReference type="NCBI Taxonomy" id="4952"/>
    <lineage>
        <taxon>Eukaryota</taxon>
        <taxon>Fungi</taxon>
        <taxon>Dikarya</taxon>
        <taxon>Ascomycota</taxon>
        <taxon>Saccharomycotina</taxon>
        <taxon>Dipodascomycetes</taxon>
        <taxon>Dipodascales</taxon>
        <taxon>Dipodascales incertae sedis</taxon>
        <taxon>Yarrowia</taxon>
    </lineage>
</organism>
<dbReference type="InterPro" id="IPR048333">
    <property type="entry name" value="HA2_WH"/>
</dbReference>
<dbReference type="Pfam" id="PF00271">
    <property type="entry name" value="Helicase_C"/>
    <property type="match status" value="1"/>
</dbReference>
<feature type="region of interest" description="Disordered" evidence="13">
    <location>
        <begin position="1054"/>
        <end position="1077"/>
    </location>
</feature>
<dbReference type="GO" id="GO:0034458">
    <property type="term" value="F:3'-5' RNA helicase activity"/>
    <property type="evidence" value="ECO:0007669"/>
    <property type="project" value="TreeGrafter"/>
</dbReference>
<dbReference type="InterPro" id="IPR001650">
    <property type="entry name" value="Helicase_C-like"/>
</dbReference>
<dbReference type="PANTHER" id="PTHR18934:SF91">
    <property type="entry name" value="PRE-MRNA-SPLICING FACTOR ATP-DEPENDENT RNA HELICASE PRP16"/>
    <property type="match status" value="1"/>
</dbReference>
<protein>
    <recommendedName>
        <fullName evidence="12">Pre-mRNA-splicing factor ATP-dependent RNA helicase PRP16</fullName>
        <ecNumber evidence="2">3.6.4.13</ecNumber>
    </recommendedName>
</protein>
<dbReference type="VEuPathDB" id="FungiDB:YALI1_B12195g"/>
<dbReference type="InterPro" id="IPR011709">
    <property type="entry name" value="DEAD-box_helicase_OB_fold"/>
</dbReference>
<dbReference type="RefSeq" id="XP_500667.1">
    <property type="nucleotide sequence ID" value="XM_500667.3"/>
</dbReference>
<evidence type="ECO:0000313" key="15">
    <source>
        <dbReference type="Proteomes" id="UP000182444"/>
    </source>
</evidence>
<keyword evidence="9" id="KW-0539">Nucleus</keyword>
<feature type="compositionally biased region" description="Basic and acidic residues" evidence="13">
    <location>
        <begin position="148"/>
        <end position="157"/>
    </location>
</feature>
<dbReference type="GO" id="GO:0003723">
    <property type="term" value="F:RNA binding"/>
    <property type="evidence" value="ECO:0007669"/>
    <property type="project" value="TreeGrafter"/>
</dbReference>
<dbReference type="InterPro" id="IPR011545">
    <property type="entry name" value="DEAD/DEAH_box_helicase_dom"/>
</dbReference>
<accession>A0A1D8N738</accession>